<dbReference type="Gene3D" id="3.40.720.10">
    <property type="entry name" value="Alkaline Phosphatase, subunit A"/>
    <property type="match status" value="1"/>
</dbReference>
<dbReference type="Proteomes" id="UP000058012">
    <property type="component" value="Unassembled WGS sequence"/>
</dbReference>
<reference evidence="1 2" key="1">
    <citation type="submission" date="2015-10" db="EMBL/GenBank/DDBJ databases">
        <title>Draft genome sequence of Novosphingobium fuchskuhlense DSM 25065 isolated from a surface water sample of the southwest basin of Lake Grosse Fuchskuhle.</title>
        <authorList>
            <person name="Ruckert C."/>
            <person name="Winkler A."/>
            <person name="Glaeser J."/>
            <person name="Grossart H.-P."/>
            <person name="Kalinowski J."/>
            <person name="Glaeser S."/>
        </authorList>
    </citation>
    <scope>NUCLEOTIDE SEQUENCE [LARGE SCALE GENOMIC DNA]</scope>
    <source>
        <strain evidence="1 2">FNE08-7</strain>
    </source>
</reference>
<dbReference type="SUPFAM" id="SSF53649">
    <property type="entry name" value="Alkaline phosphatase-like"/>
    <property type="match status" value="1"/>
</dbReference>
<dbReference type="InterPro" id="IPR017850">
    <property type="entry name" value="Alkaline_phosphatase_core_sf"/>
</dbReference>
<comment type="caution">
    <text evidence="1">The sequence shown here is derived from an EMBL/GenBank/DDBJ whole genome shotgun (WGS) entry which is preliminary data.</text>
</comment>
<accession>A0A117UZF3</accession>
<gene>
    <name evidence="1" type="ORF">AQZ52_01600</name>
</gene>
<proteinExistence type="predicted"/>
<evidence type="ECO:0000313" key="1">
    <source>
        <dbReference type="EMBL" id="KUR73689.1"/>
    </source>
</evidence>
<dbReference type="AlphaFoldDB" id="A0A117UZF3"/>
<sequence>MELNELNFHFIKKYTAEGKLPGFNRFLQNHVIFETVSESGYPYLEPWIQWPTVYTGLTYDEHRIFRLGDAVYHPQLQIWEKLEATGATVGAISPMNAVNACKSPDFFLPDPWTNTEITADPRADKLFRLIRDVVNNNASAKLSTIDLGRQILPLAFPYLSRTSISRYLRIMPTALKYKWAKACILDSLLADLFLHLMNRHHTDYGSLFLNAGAHIQHHHMFESKAYEGDFQNPSWYSTAGEANVDPLLFIYEIYDGIVSQFLARPDTHLMITTGLSQVPNSKMHYQYRIVDFEAFMAGIGIVHATIKPRMSRDFLLAFSSSEAAQDAAALLASVQLGGKPLFSVEDRGDTLFCQVAYYGAPEGLENALVGERQTDLREHLALVSIENGIHQTIGYHFDSHIRGRGETVRIPLTEVHQRLMDAVAKDAKPQQREPVAA</sequence>
<evidence type="ECO:0000313" key="2">
    <source>
        <dbReference type="Proteomes" id="UP000058012"/>
    </source>
</evidence>
<protein>
    <submittedName>
        <fullName evidence="1">Uncharacterized protein</fullName>
    </submittedName>
</protein>
<dbReference type="EMBL" id="LLZS01000001">
    <property type="protein sequence ID" value="KUR73689.1"/>
    <property type="molecule type" value="Genomic_DNA"/>
</dbReference>
<organism evidence="1 2">
    <name type="scientific">Novosphingobium fuchskuhlense</name>
    <dbReference type="NCBI Taxonomy" id="1117702"/>
    <lineage>
        <taxon>Bacteria</taxon>
        <taxon>Pseudomonadati</taxon>
        <taxon>Pseudomonadota</taxon>
        <taxon>Alphaproteobacteria</taxon>
        <taxon>Sphingomonadales</taxon>
        <taxon>Sphingomonadaceae</taxon>
        <taxon>Novosphingobium</taxon>
    </lineage>
</organism>
<name>A0A117UZF3_9SPHN</name>
<keyword evidence="2" id="KW-1185">Reference proteome</keyword>